<proteinExistence type="predicted"/>
<dbReference type="Pfam" id="PF00300">
    <property type="entry name" value="His_Phos_1"/>
    <property type="match status" value="1"/>
</dbReference>
<protein>
    <submittedName>
        <fullName evidence="2">Histidine phosphatase family protein</fullName>
    </submittedName>
</protein>
<accession>A0A915YIF9</accession>
<evidence type="ECO:0000313" key="3">
    <source>
        <dbReference type="Proteomes" id="UP001060919"/>
    </source>
</evidence>
<organism evidence="2 3">
    <name type="scientific">Aureispira anguillae</name>
    <dbReference type="NCBI Taxonomy" id="2864201"/>
    <lineage>
        <taxon>Bacteria</taxon>
        <taxon>Pseudomonadati</taxon>
        <taxon>Bacteroidota</taxon>
        <taxon>Saprospiria</taxon>
        <taxon>Saprospirales</taxon>
        <taxon>Saprospiraceae</taxon>
        <taxon>Aureispira</taxon>
    </lineage>
</organism>
<sequence>MKTLYLVRHAKSSWKDLSLKDIDRPLNKRGMRDAPFMGKLMHRKGIFPDKIITSPAKRAQLTAKEFALQLGYQWDNTQVLATIYEASAYDLVNIVQHLDDQWQEVMLFGHNPSYTVFTNFYAIPELDNVPTGAVVAIQFPVDTWAAVTPKNGQLHFFEYPRQYFP</sequence>
<reference evidence="2" key="1">
    <citation type="submission" date="2022-09" db="EMBL/GenBank/DDBJ databases">
        <title>Aureispira anguillicida sp. nov., isolated from Leptocephalus of Japanese eel Anguilla japonica.</title>
        <authorList>
            <person name="Yuasa K."/>
            <person name="Mekata T."/>
            <person name="Ikunari K."/>
        </authorList>
    </citation>
    <scope>NUCLEOTIDE SEQUENCE</scope>
    <source>
        <strain evidence="2">EL160426</strain>
    </source>
</reference>
<gene>
    <name evidence="2" type="ORF">AsAng_0043890</name>
</gene>
<evidence type="ECO:0000313" key="2">
    <source>
        <dbReference type="EMBL" id="BDS13650.1"/>
    </source>
</evidence>
<dbReference type="PANTHER" id="PTHR47623">
    <property type="entry name" value="OS09G0287300 PROTEIN"/>
    <property type="match status" value="1"/>
</dbReference>
<keyword evidence="3" id="KW-1185">Reference proteome</keyword>
<dbReference type="EMBL" id="AP026867">
    <property type="protein sequence ID" value="BDS13650.1"/>
    <property type="molecule type" value="Genomic_DNA"/>
</dbReference>
<dbReference type="Proteomes" id="UP001060919">
    <property type="component" value="Chromosome"/>
</dbReference>
<dbReference type="KEGG" id="aup:AsAng_0043890"/>
<dbReference type="Gene3D" id="3.40.50.1240">
    <property type="entry name" value="Phosphoglycerate mutase-like"/>
    <property type="match status" value="1"/>
</dbReference>
<feature type="binding site" evidence="1">
    <location>
        <position position="58"/>
    </location>
    <ligand>
        <name>substrate</name>
    </ligand>
</feature>
<dbReference type="PANTHER" id="PTHR47623:SF1">
    <property type="entry name" value="OS09G0287300 PROTEIN"/>
    <property type="match status" value="1"/>
</dbReference>
<name>A0A915YIF9_9BACT</name>
<dbReference type="AlphaFoldDB" id="A0A915YIF9"/>
<dbReference type="InterPro" id="IPR013078">
    <property type="entry name" value="His_Pase_superF_clade-1"/>
</dbReference>
<dbReference type="RefSeq" id="WP_264788907.1">
    <property type="nucleotide sequence ID" value="NZ_AP026867.1"/>
</dbReference>
<dbReference type="SMART" id="SM00855">
    <property type="entry name" value="PGAM"/>
    <property type="match status" value="1"/>
</dbReference>
<evidence type="ECO:0000256" key="1">
    <source>
        <dbReference type="PIRSR" id="PIRSR613078-2"/>
    </source>
</evidence>
<dbReference type="SUPFAM" id="SSF53254">
    <property type="entry name" value="Phosphoglycerate mutase-like"/>
    <property type="match status" value="1"/>
</dbReference>
<dbReference type="CDD" id="cd07067">
    <property type="entry name" value="HP_PGM_like"/>
    <property type="match status" value="1"/>
</dbReference>
<dbReference type="InterPro" id="IPR029033">
    <property type="entry name" value="His_PPase_superfam"/>
</dbReference>